<evidence type="ECO:0000256" key="6">
    <source>
        <dbReference type="SAM" id="MobiDB-lite"/>
    </source>
</evidence>
<comment type="caution">
    <text evidence="8">The sequence shown here is derived from an EMBL/GenBank/DDBJ whole genome shotgun (WGS) entry which is preliminary data.</text>
</comment>
<evidence type="ECO:0000313" key="8">
    <source>
        <dbReference type="EMBL" id="THG15255.1"/>
    </source>
</evidence>
<evidence type="ECO:0000256" key="5">
    <source>
        <dbReference type="ARBA" id="ARBA00022490"/>
    </source>
</evidence>
<sequence>MQTIEDAATADPPPRPSVGLSHPPGKSGIYNPVWCWVEWYFYASQSSVVTVSQKVLVSGDQSEFPSSSTEQLEVADTVSGDPQILHDVDNVKMEDDSCHPETSVLRTNSETQDVVISSNLRPSDRIRKGSAGVVGMMLLKPDQNLHAPFTQDAPLMTEDMHEERLNAAEALGSSFV</sequence>
<evidence type="ECO:0000256" key="2">
    <source>
        <dbReference type="ARBA" id="ARBA00008856"/>
    </source>
</evidence>
<keyword evidence="4" id="KW-0343">GTPase activation</keyword>
<feature type="region of interest" description="Disordered" evidence="6">
    <location>
        <begin position="1"/>
        <end position="23"/>
    </location>
</feature>
<proteinExistence type="inferred from homology"/>
<comment type="similarity">
    <text evidence="2">Belongs to the Rab3-GAP catalytic subunit family.</text>
</comment>
<evidence type="ECO:0000259" key="7">
    <source>
        <dbReference type="Pfam" id="PF13890"/>
    </source>
</evidence>
<dbReference type="AlphaFoldDB" id="A0A4S4EHB5"/>
<name>A0A4S4EHB5_CAMSN</name>
<dbReference type="EMBL" id="SDRB02004843">
    <property type="protein sequence ID" value="THG15255.1"/>
    <property type="molecule type" value="Genomic_DNA"/>
</dbReference>
<keyword evidence="5" id="KW-0963">Cytoplasm</keyword>
<feature type="domain" description="Rab3GAP catalytic subunit conserved" evidence="7">
    <location>
        <begin position="125"/>
        <end position="174"/>
    </location>
</feature>
<evidence type="ECO:0000256" key="3">
    <source>
        <dbReference type="ARBA" id="ARBA00015817"/>
    </source>
</evidence>
<dbReference type="STRING" id="542762.A0A4S4EHB5"/>
<dbReference type="Pfam" id="PF13890">
    <property type="entry name" value="Rab3-GTPase_cat"/>
    <property type="match status" value="1"/>
</dbReference>
<dbReference type="GO" id="GO:0005096">
    <property type="term" value="F:GTPase activator activity"/>
    <property type="evidence" value="ECO:0007669"/>
    <property type="project" value="UniProtKB-KW"/>
</dbReference>
<dbReference type="PANTHER" id="PTHR21422">
    <property type="entry name" value="RAB3 GTPASE-ACTIVATING PROTEIN CATALYTIC SUBUNIT"/>
    <property type="match status" value="1"/>
</dbReference>
<dbReference type="PANTHER" id="PTHR21422:SF9">
    <property type="entry name" value="RAB3 GTPASE-ACTIVATING PROTEIN CATALYTIC SUBUNIT"/>
    <property type="match status" value="1"/>
</dbReference>
<accession>A0A4S4EHB5</accession>
<evidence type="ECO:0000313" key="9">
    <source>
        <dbReference type="Proteomes" id="UP000306102"/>
    </source>
</evidence>
<reference evidence="8 9" key="1">
    <citation type="journal article" date="2018" name="Proc. Natl. Acad. Sci. U.S.A.">
        <title>Draft genome sequence of Camellia sinensis var. sinensis provides insights into the evolution of the tea genome and tea quality.</title>
        <authorList>
            <person name="Wei C."/>
            <person name="Yang H."/>
            <person name="Wang S."/>
            <person name="Zhao J."/>
            <person name="Liu C."/>
            <person name="Gao L."/>
            <person name="Xia E."/>
            <person name="Lu Y."/>
            <person name="Tai Y."/>
            <person name="She G."/>
            <person name="Sun J."/>
            <person name="Cao H."/>
            <person name="Tong W."/>
            <person name="Gao Q."/>
            <person name="Li Y."/>
            <person name="Deng W."/>
            <person name="Jiang X."/>
            <person name="Wang W."/>
            <person name="Chen Q."/>
            <person name="Zhang S."/>
            <person name="Li H."/>
            <person name="Wu J."/>
            <person name="Wang P."/>
            <person name="Li P."/>
            <person name="Shi C."/>
            <person name="Zheng F."/>
            <person name="Jian J."/>
            <person name="Huang B."/>
            <person name="Shan D."/>
            <person name="Shi M."/>
            <person name="Fang C."/>
            <person name="Yue Y."/>
            <person name="Li F."/>
            <person name="Li D."/>
            <person name="Wei S."/>
            <person name="Han B."/>
            <person name="Jiang C."/>
            <person name="Yin Y."/>
            <person name="Xia T."/>
            <person name="Zhang Z."/>
            <person name="Bennetzen J.L."/>
            <person name="Zhao S."/>
            <person name="Wan X."/>
        </authorList>
    </citation>
    <scope>NUCLEOTIDE SEQUENCE [LARGE SCALE GENOMIC DNA]</scope>
    <source>
        <strain evidence="9">cv. Shuchazao</strain>
        <tissue evidence="8">Leaf</tissue>
    </source>
</reference>
<keyword evidence="9" id="KW-1185">Reference proteome</keyword>
<evidence type="ECO:0000256" key="4">
    <source>
        <dbReference type="ARBA" id="ARBA00022468"/>
    </source>
</evidence>
<protein>
    <recommendedName>
        <fullName evidence="3">Rab3 GTPase-activating protein catalytic subunit</fullName>
    </recommendedName>
</protein>
<dbReference type="InterPro" id="IPR045700">
    <property type="entry name" value="Rab3GAP1"/>
</dbReference>
<gene>
    <name evidence="8" type="ORF">TEA_012194</name>
</gene>
<dbReference type="GO" id="GO:0005737">
    <property type="term" value="C:cytoplasm"/>
    <property type="evidence" value="ECO:0007669"/>
    <property type="project" value="UniProtKB-SubCell"/>
</dbReference>
<evidence type="ECO:0000256" key="1">
    <source>
        <dbReference type="ARBA" id="ARBA00004496"/>
    </source>
</evidence>
<dbReference type="InterPro" id="IPR026147">
    <property type="entry name" value="Rab3GAP1_conserved"/>
</dbReference>
<comment type="subcellular location">
    <subcellularLocation>
        <location evidence="1">Cytoplasm</location>
    </subcellularLocation>
</comment>
<organism evidence="8 9">
    <name type="scientific">Camellia sinensis var. sinensis</name>
    <name type="common">China tea</name>
    <dbReference type="NCBI Taxonomy" id="542762"/>
    <lineage>
        <taxon>Eukaryota</taxon>
        <taxon>Viridiplantae</taxon>
        <taxon>Streptophyta</taxon>
        <taxon>Embryophyta</taxon>
        <taxon>Tracheophyta</taxon>
        <taxon>Spermatophyta</taxon>
        <taxon>Magnoliopsida</taxon>
        <taxon>eudicotyledons</taxon>
        <taxon>Gunneridae</taxon>
        <taxon>Pentapetalae</taxon>
        <taxon>asterids</taxon>
        <taxon>Ericales</taxon>
        <taxon>Theaceae</taxon>
        <taxon>Camellia</taxon>
    </lineage>
</organism>
<dbReference type="Proteomes" id="UP000306102">
    <property type="component" value="Unassembled WGS sequence"/>
</dbReference>